<dbReference type="Proteomes" id="UP001642540">
    <property type="component" value="Unassembled WGS sequence"/>
</dbReference>
<feature type="signal peptide" evidence="1">
    <location>
        <begin position="1"/>
        <end position="21"/>
    </location>
</feature>
<protein>
    <submittedName>
        <fullName evidence="2">Uncharacterized protein</fullName>
    </submittedName>
</protein>
<comment type="caution">
    <text evidence="2">The sequence shown here is derived from an EMBL/GenBank/DDBJ whole genome shotgun (WGS) entry which is preliminary data.</text>
</comment>
<evidence type="ECO:0000256" key="1">
    <source>
        <dbReference type="SAM" id="SignalP"/>
    </source>
</evidence>
<name>A0ABP1PUN4_9HEXA</name>
<keyword evidence="3" id="KW-1185">Reference proteome</keyword>
<feature type="chain" id="PRO_5047083445" evidence="1">
    <location>
        <begin position="22"/>
        <end position="205"/>
    </location>
</feature>
<gene>
    <name evidence="2" type="ORF">ODALV1_LOCUS4016</name>
</gene>
<sequence>MRIIFASLLLVAYVAIDGGLGHPLPNTGNDVNQPLADFVSIIEHDWILNTLQQWFPSLYMMKKSQLNLQLLTTQSDLVASHSETKRSENEPFVDFFLSGVWGLPVLDGNTDKVQEDGMASVIKDVRKYFLLVQFQPLFLLDYLQLNNLSPNLLILPPFDRPGEPDTRSKRTADESWTAFFLSYYRAIWPVLMSVLLLTVKYLVGN</sequence>
<dbReference type="EMBL" id="CAXLJM020000013">
    <property type="protein sequence ID" value="CAL8078161.1"/>
    <property type="molecule type" value="Genomic_DNA"/>
</dbReference>
<evidence type="ECO:0000313" key="2">
    <source>
        <dbReference type="EMBL" id="CAL8078161.1"/>
    </source>
</evidence>
<organism evidence="2 3">
    <name type="scientific">Orchesella dallaii</name>
    <dbReference type="NCBI Taxonomy" id="48710"/>
    <lineage>
        <taxon>Eukaryota</taxon>
        <taxon>Metazoa</taxon>
        <taxon>Ecdysozoa</taxon>
        <taxon>Arthropoda</taxon>
        <taxon>Hexapoda</taxon>
        <taxon>Collembola</taxon>
        <taxon>Entomobryomorpha</taxon>
        <taxon>Entomobryoidea</taxon>
        <taxon>Orchesellidae</taxon>
        <taxon>Orchesellinae</taxon>
        <taxon>Orchesella</taxon>
    </lineage>
</organism>
<keyword evidence="1" id="KW-0732">Signal</keyword>
<reference evidence="2 3" key="1">
    <citation type="submission" date="2024-08" db="EMBL/GenBank/DDBJ databases">
        <authorList>
            <person name="Cucini C."/>
            <person name="Frati F."/>
        </authorList>
    </citation>
    <scope>NUCLEOTIDE SEQUENCE [LARGE SCALE GENOMIC DNA]</scope>
</reference>
<evidence type="ECO:0000313" key="3">
    <source>
        <dbReference type="Proteomes" id="UP001642540"/>
    </source>
</evidence>
<accession>A0ABP1PUN4</accession>
<proteinExistence type="predicted"/>